<dbReference type="PANTHER" id="PTHR43297:SF2">
    <property type="entry name" value="DIPEPTIDE TRANSPORT ATP-BINDING PROTEIN DPPD"/>
    <property type="match status" value="1"/>
</dbReference>
<dbReference type="Proteomes" id="UP001596028">
    <property type="component" value="Unassembled WGS sequence"/>
</dbReference>
<organism evidence="9 10">
    <name type="scientific">Cohnella hongkongensis</name>
    <dbReference type="NCBI Taxonomy" id="178337"/>
    <lineage>
        <taxon>Bacteria</taxon>
        <taxon>Bacillati</taxon>
        <taxon>Bacillota</taxon>
        <taxon>Bacilli</taxon>
        <taxon>Bacillales</taxon>
        <taxon>Paenibacillaceae</taxon>
        <taxon>Cohnella</taxon>
    </lineage>
</organism>
<keyword evidence="6 9" id="KW-0067">ATP-binding</keyword>
<dbReference type="PROSITE" id="PS00211">
    <property type="entry name" value="ABC_TRANSPORTER_1"/>
    <property type="match status" value="1"/>
</dbReference>
<dbReference type="PANTHER" id="PTHR43297">
    <property type="entry name" value="OLIGOPEPTIDE TRANSPORT ATP-BINDING PROTEIN APPD"/>
    <property type="match status" value="1"/>
</dbReference>
<dbReference type="InterPro" id="IPR027417">
    <property type="entry name" value="P-loop_NTPase"/>
</dbReference>
<evidence type="ECO:0000256" key="4">
    <source>
        <dbReference type="ARBA" id="ARBA00022475"/>
    </source>
</evidence>
<dbReference type="PROSITE" id="PS50893">
    <property type="entry name" value="ABC_TRANSPORTER_2"/>
    <property type="match status" value="1"/>
</dbReference>
<evidence type="ECO:0000313" key="10">
    <source>
        <dbReference type="Proteomes" id="UP001596028"/>
    </source>
</evidence>
<dbReference type="InterPro" id="IPR017871">
    <property type="entry name" value="ABC_transporter-like_CS"/>
</dbReference>
<dbReference type="CDD" id="cd03257">
    <property type="entry name" value="ABC_NikE_OppD_transporters"/>
    <property type="match status" value="1"/>
</dbReference>
<evidence type="ECO:0000313" key="9">
    <source>
        <dbReference type="EMBL" id="MFC4596838.1"/>
    </source>
</evidence>
<reference evidence="10" key="1">
    <citation type="journal article" date="2019" name="Int. J. Syst. Evol. Microbiol.">
        <title>The Global Catalogue of Microorganisms (GCM) 10K type strain sequencing project: providing services to taxonomists for standard genome sequencing and annotation.</title>
        <authorList>
            <consortium name="The Broad Institute Genomics Platform"/>
            <consortium name="The Broad Institute Genome Sequencing Center for Infectious Disease"/>
            <person name="Wu L."/>
            <person name="Ma J."/>
        </authorList>
    </citation>
    <scope>NUCLEOTIDE SEQUENCE [LARGE SCALE GENOMIC DNA]</scope>
    <source>
        <strain evidence="10">CCUG 49571</strain>
    </source>
</reference>
<dbReference type="Gene3D" id="3.40.50.300">
    <property type="entry name" value="P-loop containing nucleotide triphosphate hydrolases"/>
    <property type="match status" value="1"/>
</dbReference>
<comment type="subcellular location">
    <subcellularLocation>
        <location evidence="1">Cell membrane</location>
        <topology evidence="1">Peripheral membrane protein</topology>
    </subcellularLocation>
</comment>
<keyword evidence="3" id="KW-0813">Transport</keyword>
<dbReference type="InterPro" id="IPR003439">
    <property type="entry name" value="ABC_transporter-like_ATP-bd"/>
</dbReference>
<gene>
    <name evidence="9" type="ORF">ACFO3S_01190</name>
</gene>
<evidence type="ECO:0000256" key="7">
    <source>
        <dbReference type="ARBA" id="ARBA00023136"/>
    </source>
</evidence>
<dbReference type="InterPro" id="IPR003593">
    <property type="entry name" value="AAA+_ATPase"/>
</dbReference>
<dbReference type="InterPro" id="IPR050388">
    <property type="entry name" value="ABC_Ni/Peptide_Import"/>
</dbReference>
<evidence type="ECO:0000256" key="3">
    <source>
        <dbReference type="ARBA" id="ARBA00022448"/>
    </source>
</evidence>
<dbReference type="Pfam" id="PF08352">
    <property type="entry name" value="oligo_HPY"/>
    <property type="match status" value="1"/>
</dbReference>
<keyword evidence="5" id="KW-0547">Nucleotide-binding</keyword>
<feature type="domain" description="ABC transporter" evidence="8">
    <location>
        <begin position="11"/>
        <end position="272"/>
    </location>
</feature>
<keyword evidence="4" id="KW-1003">Cell membrane</keyword>
<dbReference type="InterPro" id="IPR013563">
    <property type="entry name" value="Oligopep_ABC_C"/>
</dbReference>
<sequence length="279" mass="31593">MSEQAAKLLEIRRLNVFFRNDDERVHAIKDVNLHVGRGELVTVVGESGSGKTVTVRSILGLLPAAQTIYDGGEIRFEGRNLLDNKPEDWSAIRGSQISMVFQDPMTALNPVFTVGTQLENVYVYQGMRRMFGLSQRDKRRRKQEARARALELLEKMKLPDPPALLNRYPFELSGGMRQRIVIALALMHTPRLLIADEPGTALDVTVQDSINKELKRLVRDENISMIYITHNLGVAREMGERTYVMQHGRVVEEGSTKDVFSAPRHDYTRSLLQAVPKLV</sequence>
<proteinExistence type="inferred from homology"/>
<evidence type="ECO:0000256" key="1">
    <source>
        <dbReference type="ARBA" id="ARBA00004202"/>
    </source>
</evidence>
<keyword evidence="7" id="KW-0472">Membrane</keyword>
<dbReference type="SMART" id="SM00382">
    <property type="entry name" value="AAA"/>
    <property type="match status" value="1"/>
</dbReference>
<protein>
    <submittedName>
        <fullName evidence="9">ABC transporter ATP-binding protein</fullName>
    </submittedName>
</protein>
<dbReference type="Pfam" id="PF00005">
    <property type="entry name" value="ABC_tran"/>
    <property type="match status" value="1"/>
</dbReference>
<accession>A0ABV9F4K5</accession>
<comment type="caution">
    <text evidence="9">The sequence shown here is derived from an EMBL/GenBank/DDBJ whole genome shotgun (WGS) entry which is preliminary data.</text>
</comment>
<keyword evidence="10" id="KW-1185">Reference proteome</keyword>
<comment type="similarity">
    <text evidence="2">Belongs to the ABC transporter superfamily.</text>
</comment>
<dbReference type="SUPFAM" id="SSF52540">
    <property type="entry name" value="P-loop containing nucleoside triphosphate hydrolases"/>
    <property type="match status" value="1"/>
</dbReference>
<evidence type="ECO:0000256" key="6">
    <source>
        <dbReference type="ARBA" id="ARBA00022840"/>
    </source>
</evidence>
<dbReference type="GO" id="GO:0005524">
    <property type="term" value="F:ATP binding"/>
    <property type="evidence" value="ECO:0007669"/>
    <property type="project" value="UniProtKB-KW"/>
</dbReference>
<dbReference type="EMBL" id="JBHSEP010000001">
    <property type="protein sequence ID" value="MFC4596838.1"/>
    <property type="molecule type" value="Genomic_DNA"/>
</dbReference>
<evidence type="ECO:0000256" key="5">
    <source>
        <dbReference type="ARBA" id="ARBA00022741"/>
    </source>
</evidence>
<evidence type="ECO:0000259" key="8">
    <source>
        <dbReference type="PROSITE" id="PS50893"/>
    </source>
</evidence>
<evidence type="ECO:0000256" key="2">
    <source>
        <dbReference type="ARBA" id="ARBA00005417"/>
    </source>
</evidence>
<name>A0ABV9F4K5_9BACL</name>
<dbReference type="RefSeq" id="WP_378091375.1">
    <property type="nucleotide sequence ID" value="NZ_JBHSEP010000001.1"/>
</dbReference>